<dbReference type="EMBL" id="AP027272">
    <property type="protein sequence ID" value="BDX06384.1"/>
    <property type="molecule type" value="Genomic_DNA"/>
</dbReference>
<evidence type="ECO:0000313" key="1">
    <source>
        <dbReference type="EMBL" id="BDX06384.1"/>
    </source>
</evidence>
<dbReference type="KEGG" id="pmaw:MACH26_19050"/>
<reference evidence="1" key="1">
    <citation type="submission" date="2023-01" db="EMBL/GenBank/DDBJ databases">
        <title>Complete genome sequence of Planctobacterium marinum strain Dej080120_11.</title>
        <authorList>
            <person name="Ueki S."/>
            <person name="Maruyama F."/>
        </authorList>
    </citation>
    <scope>NUCLEOTIDE SEQUENCE</scope>
    <source>
        <strain evidence="1">Dej080120_11</strain>
    </source>
</reference>
<dbReference type="AlphaFoldDB" id="A0AA48HJG0"/>
<accession>A0AA48HJG0</accession>
<dbReference type="RefSeq" id="WP_338292403.1">
    <property type="nucleotide sequence ID" value="NZ_AP027272.1"/>
</dbReference>
<dbReference type="PROSITE" id="PS51257">
    <property type="entry name" value="PROKAR_LIPOPROTEIN"/>
    <property type="match status" value="1"/>
</dbReference>
<protein>
    <submittedName>
        <fullName evidence="1">Uncharacterized protein</fullName>
    </submittedName>
</protein>
<keyword evidence="2" id="KW-1185">Reference proteome</keyword>
<name>A0AA48HJG0_9ALTE</name>
<dbReference type="Proteomes" id="UP001333710">
    <property type="component" value="Chromosome"/>
</dbReference>
<evidence type="ECO:0000313" key="2">
    <source>
        <dbReference type="Proteomes" id="UP001333710"/>
    </source>
</evidence>
<sequence>MVIRLALTGICAVMLGACTSQEQTQMCIDYEPVCKALKNQGMTRVIISIDEFADKTAFVAELEKQGVIVHKVIDATPQVIAEINYGQLLHISRMEVTTNLNLDRFHVLKESN</sequence>
<organism evidence="1 2">
    <name type="scientific">Planctobacterium marinum</name>
    <dbReference type="NCBI Taxonomy" id="1631968"/>
    <lineage>
        <taxon>Bacteria</taxon>
        <taxon>Pseudomonadati</taxon>
        <taxon>Pseudomonadota</taxon>
        <taxon>Gammaproteobacteria</taxon>
        <taxon>Alteromonadales</taxon>
        <taxon>Alteromonadaceae</taxon>
        <taxon>Planctobacterium</taxon>
    </lineage>
</organism>
<proteinExistence type="predicted"/>
<gene>
    <name evidence="1" type="ORF">MACH26_19050</name>
</gene>